<dbReference type="GeneID" id="93095376"/>
<dbReference type="eggNOG" id="ENOG502ZX0Y">
    <property type="taxonomic scope" value="Bacteria"/>
</dbReference>
<dbReference type="STRING" id="1437603.GCA_000771525_00319"/>
<keyword evidence="3" id="KW-1185">Reference proteome</keyword>
<proteinExistence type="predicted"/>
<comment type="caution">
    <text evidence="2">The sequence shown here is derived from an EMBL/GenBank/DDBJ whole genome shotgun (WGS) entry which is preliminary data.</text>
</comment>
<dbReference type="RefSeq" id="WP_051917953.1">
    <property type="nucleotide sequence ID" value="NZ_JDUO01000011.1"/>
</dbReference>
<evidence type="ECO:0000313" key="2">
    <source>
        <dbReference type="EMBL" id="KFI76574.1"/>
    </source>
</evidence>
<dbReference type="Gene3D" id="1.10.10.2910">
    <property type="match status" value="1"/>
</dbReference>
<name>A0A087BZX4_9BIFI</name>
<gene>
    <name evidence="2" type="ORF">BMON_1172</name>
</gene>
<dbReference type="Pfam" id="PF06114">
    <property type="entry name" value="Peptidase_M78"/>
    <property type="match status" value="1"/>
</dbReference>
<dbReference type="OrthoDB" id="4727201at2"/>
<reference evidence="2 3" key="1">
    <citation type="submission" date="2014-03" db="EMBL/GenBank/DDBJ databases">
        <title>Genomics of Bifidobacteria.</title>
        <authorList>
            <person name="Ventura M."/>
            <person name="Milani C."/>
            <person name="Lugli G.A."/>
        </authorList>
    </citation>
    <scope>NUCLEOTIDE SEQUENCE [LARGE SCALE GENOMIC DNA]</scope>
    <source>
        <strain evidence="2 3">DSM 21395</strain>
    </source>
</reference>
<sequence>MTPTRAHDLPVLRGLSYGAMRHVVDNLDIEVRSAILPHGYYGLYDDVRKLILIHRNMTYTMKRCTLAHELIHWVYGDNTCRGTMGARMEHRTRRETATLLLDPVEYASAENIYEGDAALIALELDVTEQVVKDYQALVLDRRQYV</sequence>
<feature type="domain" description="IrrE N-terminal-like" evidence="1">
    <location>
        <begin position="27"/>
        <end position="131"/>
    </location>
</feature>
<organism evidence="2 3">
    <name type="scientific">Bifidobacterium mongoliense DSM 21395</name>
    <dbReference type="NCBI Taxonomy" id="1437603"/>
    <lineage>
        <taxon>Bacteria</taxon>
        <taxon>Bacillati</taxon>
        <taxon>Actinomycetota</taxon>
        <taxon>Actinomycetes</taxon>
        <taxon>Bifidobacteriales</taxon>
        <taxon>Bifidobacteriaceae</taxon>
        <taxon>Bifidobacterium</taxon>
    </lineage>
</organism>
<dbReference type="Proteomes" id="UP000029082">
    <property type="component" value="Unassembled WGS sequence"/>
</dbReference>
<protein>
    <recommendedName>
        <fullName evidence="1">IrrE N-terminal-like domain-containing protein</fullName>
    </recommendedName>
</protein>
<accession>A0A087BZX4</accession>
<dbReference type="InterPro" id="IPR010359">
    <property type="entry name" value="IrrE_HExxH"/>
</dbReference>
<dbReference type="EMBL" id="JGZE01000013">
    <property type="protein sequence ID" value="KFI76574.1"/>
    <property type="molecule type" value="Genomic_DNA"/>
</dbReference>
<dbReference type="AlphaFoldDB" id="A0A087BZX4"/>
<evidence type="ECO:0000259" key="1">
    <source>
        <dbReference type="Pfam" id="PF06114"/>
    </source>
</evidence>
<evidence type="ECO:0000313" key="3">
    <source>
        <dbReference type="Proteomes" id="UP000029082"/>
    </source>
</evidence>